<name>A0A0G1GNL1_9BACT</name>
<gene>
    <name evidence="3" type="ORF">UW23_C0009G0021</name>
</gene>
<evidence type="ECO:0000313" key="4">
    <source>
        <dbReference type="Proteomes" id="UP000034069"/>
    </source>
</evidence>
<dbReference type="InterPro" id="IPR019079">
    <property type="entry name" value="Capsule_synth_CapA"/>
</dbReference>
<comment type="caution">
    <text evidence="3">The sequence shown here is derived from an EMBL/GenBank/DDBJ whole genome shotgun (WGS) entry which is preliminary data.</text>
</comment>
<organism evidence="3 4">
    <name type="scientific">Candidatus Collierbacteria bacterium GW2011_GWA1_44_12</name>
    <dbReference type="NCBI Taxonomy" id="1618376"/>
    <lineage>
        <taxon>Bacteria</taxon>
        <taxon>Candidatus Collieribacteriota</taxon>
    </lineage>
</organism>
<reference evidence="3 4" key="1">
    <citation type="journal article" date="2015" name="Nature">
        <title>rRNA introns, odd ribosomes, and small enigmatic genomes across a large radiation of phyla.</title>
        <authorList>
            <person name="Brown C.T."/>
            <person name="Hug L.A."/>
            <person name="Thomas B.C."/>
            <person name="Sharon I."/>
            <person name="Castelle C.J."/>
            <person name="Singh A."/>
            <person name="Wilkins M.J."/>
            <person name="Williams K.H."/>
            <person name="Banfield J.F."/>
        </authorList>
    </citation>
    <scope>NUCLEOTIDE SEQUENCE [LARGE SCALE GENOMIC DNA]</scope>
</reference>
<protein>
    <submittedName>
        <fullName evidence="3">SH3 type 3 domain protein</fullName>
    </submittedName>
</protein>
<dbReference type="CDD" id="cd07381">
    <property type="entry name" value="MPP_CapA"/>
    <property type="match status" value="1"/>
</dbReference>
<dbReference type="AlphaFoldDB" id="A0A0G1GNL1"/>
<dbReference type="InterPro" id="IPR029052">
    <property type="entry name" value="Metallo-depent_PP-like"/>
</dbReference>
<dbReference type="Gene3D" id="3.60.21.10">
    <property type="match status" value="1"/>
</dbReference>
<comment type="similarity">
    <text evidence="1">Belongs to the CapA family.</text>
</comment>
<sequence>MKPIFLIFIAIVLVTPYLGSGSFSKLISPLPEIISQPTLNNKPRTASASQMITFIAGGDVMLGRSVNTRSIKNKDYTWAFKNIAQEFSSADISLINLEAPFFSDCTPTDFGMIFCAPPEHLEGLKMAGIDIANLANNHIRNRGQEGVDYTISTLRQNNITPIGFEPAIKEMKGIKFGFLGFNAIDKIDESSLSLQIKELDDQVDILVATFHWGSEYSPKSNATQKRIAHLSVDSGADVIIGHHPHWVQEKEIYLGKPIYYSLGNLIFDQAWSDKTQEGLVVKMFFSGKNYLTSQDLPVRIFDFGQPRFVNSVTLK</sequence>
<dbReference type="SUPFAM" id="SSF56300">
    <property type="entry name" value="Metallo-dependent phosphatases"/>
    <property type="match status" value="1"/>
</dbReference>
<dbReference type="EMBL" id="LCHN01000009">
    <property type="protein sequence ID" value="KKT35933.1"/>
    <property type="molecule type" value="Genomic_DNA"/>
</dbReference>
<proteinExistence type="inferred from homology"/>
<dbReference type="SMART" id="SM00854">
    <property type="entry name" value="PGA_cap"/>
    <property type="match status" value="1"/>
</dbReference>
<evidence type="ECO:0000313" key="3">
    <source>
        <dbReference type="EMBL" id="KKT35933.1"/>
    </source>
</evidence>
<dbReference type="Proteomes" id="UP000034069">
    <property type="component" value="Unassembled WGS sequence"/>
</dbReference>
<dbReference type="PANTHER" id="PTHR33393">
    <property type="entry name" value="POLYGLUTAMINE SYNTHESIS ACCESSORY PROTEIN RV0574C-RELATED"/>
    <property type="match status" value="1"/>
</dbReference>
<evidence type="ECO:0000256" key="1">
    <source>
        <dbReference type="ARBA" id="ARBA00005662"/>
    </source>
</evidence>
<feature type="domain" description="Capsule synthesis protein CapA" evidence="2">
    <location>
        <begin position="53"/>
        <end position="269"/>
    </location>
</feature>
<dbReference type="Pfam" id="PF09587">
    <property type="entry name" value="PGA_cap"/>
    <property type="match status" value="1"/>
</dbReference>
<accession>A0A0G1GNL1</accession>
<evidence type="ECO:0000259" key="2">
    <source>
        <dbReference type="SMART" id="SM00854"/>
    </source>
</evidence>
<dbReference type="PANTHER" id="PTHR33393:SF11">
    <property type="entry name" value="POLYGLUTAMINE SYNTHESIS ACCESSORY PROTEIN RV0574C-RELATED"/>
    <property type="match status" value="1"/>
</dbReference>
<dbReference type="InterPro" id="IPR052169">
    <property type="entry name" value="CW_Biosynth-Accessory"/>
</dbReference>